<dbReference type="InterPro" id="IPR015170">
    <property type="entry name" value="DUF1924_SHP"/>
</dbReference>
<dbReference type="GO" id="GO:0020037">
    <property type="term" value="F:heme binding"/>
    <property type="evidence" value="ECO:0007669"/>
    <property type="project" value="InterPro"/>
</dbReference>
<evidence type="ECO:0000256" key="4">
    <source>
        <dbReference type="PROSITE-ProRule" id="PRU00433"/>
    </source>
</evidence>
<evidence type="ECO:0000256" key="5">
    <source>
        <dbReference type="SAM" id="SignalP"/>
    </source>
</evidence>
<keyword evidence="3 4" id="KW-0408">Iron</keyword>
<keyword evidence="5" id="KW-0732">Signal</keyword>
<evidence type="ECO:0000313" key="8">
    <source>
        <dbReference type="EMBL" id="RHZ92779.1"/>
    </source>
</evidence>
<evidence type="ECO:0000256" key="2">
    <source>
        <dbReference type="ARBA" id="ARBA00022723"/>
    </source>
</evidence>
<evidence type="ECO:0000256" key="1">
    <source>
        <dbReference type="ARBA" id="ARBA00022617"/>
    </source>
</evidence>
<dbReference type="InterPro" id="IPR036909">
    <property type="entry name" value="Cyt_c-like_dom_sf"/>
</dbReference>
<keyword evidence="1 4" id="KW-0349">Heme</keyword>
<feature type="domain" description="Cytochrome c" evidence="6">
    <location>
        <begin position="42"/>
        <end position="134"/>
    </location>
</feature>
<dbReference type="EMBL" id="FJ717740">
    <property type="protein sequence ID" value="ACN69095.1"/>
    <property type="molecule type" value="Genomic_DNA"/>
</dbReference>
<organism evidence="7">
    <name type="scientific">Cereibacter sphaeroides</name>
    <name type="common">Rhodobacter sphaeroides</name>
    <dbReference type="NCBI Taxonomy" id="1063"/>
    <lineage>
        <taxon>Bacteria</taxon>
        <taxon>Pseudomonadati</taxon>
        <taxon>Pseudomonadota</taxon>
        <taxon>Alphaproteobacteria</taxon>
        <taxon>Rhodobacterales</taxon>
        <taxon>Paracoccaceae</taxon>
        <taxon>Cereibacter</taxon>
    </lineage>
</organism>
<dbReference type="Gene3D" id="1.10.760.10">
    <property type="entry name" value="Cytochrome c-like domain"/>
    <property type="match status" value="1"/>
</dbReference>
<dbReference type="GO" id="GO:0046872">
    <property type="term" value="F:metal ion binding"/>
    <property type="evidence" value="ECO:0007669"/>
    <property type="project" value="UniProtKB-KW"/>
</dbReference>
<evidence type="ECO:0000313" key="7">
    <source>
        <dbReference type="EMBL" id="ACN69095.1"/>
    </source>
</evidence>
<dbReference type="EMBL" id="QWGP01000021">
    <property type="protein sequence ID" value="RHZ92779.1"/>
    <property type="molecule type" value="Genomic_DNA"/>
</dbReference>
<dbReference type="Proteomes" id="UP000266305">
    <property type="component" value="Unassembled WGS sequence"/>
</dbReference>
<accession>C9WLV4</accession>
<sequence>MTRFLILSAVLAGPALAGPALAGDTSPAQLIAGYEAAAGAPADAERGRALFLSTQTGGKPDTPSCTTCHGADVTRAGQTRTGKEIAPLAPSATPDRFTDSARVEKWLGRNCNSVIGRDCTPGEKADLLAWLAAQ</sequence>
<reference evidence="8 9" key="2">
    <citation type="submission" date="2018-08" db="EMBL/GenBank/DDBJ databases">
        <title>Draft genome sequence of Rhodobacter sphaeroides FY.</title>
        <authorList>
            <person name="Rayyan A."/>
            <person name="Meyer T.E."/>
            <person name="Kyndt J.A."/>
        </authorList>
    </citation>
    <scope>NUCLEOTIDE SEQUENCE [LARGE SCALE GENOMIC DNA]</scope>
    <source>
        <strain evidence="8 9">FY</strain>
    </source>
</reference>
<dbReference type="Pfam" id="PF09086">
    <property type="entry name" value="DUF1924"/>
    <property type="match status" value="1"/>
</dbReference>
<gene>
    <name evidence="7" type="primary">shpB</name>
    <name evidence="8" type="ORF">D1114_16375</name>
</gene>
<dbReference type="RefSeq" id="WP_002719176.1">
    <property type="nucleotide sequence ID" value="NZ_QWGP01000021.1"/>
</dbReference>
<feature type="signal peptide" evidence="5">
    <location>
        <begin position="1"/>
        <end position="22"/>
    </location>
</feature>
<dbReference type="InterPro" id="IPR009056">
    <property type="entry name" value="Cyt_c-like_dom"/>
</dbReference>
<evidence type="ECO:0000313" key="9">
    <source>
        <dbReference type="Proteomes" id="UP000266305"/>
    </source>
</evidence>
<dbReference type="GO" id="GO:0009055">
    <property type="term" value="F:electron transfer activity"/>
    <property type="evidence" value="ECO:0007669"/>
    <property type="project" value="InterPro"/>
</dbReference>
<protein>
    <submittedName>
        <fullName evidence="8">DUF1924 domain-containing protein</fullName>
    </submittedName>
    <submittedName>
        <fullName evidence="7">ShpB</fullName>
    </submittedName>
</protein>
<dbReference type="SUPFAM" id="SSF46626">
    <property type="entry name" value="Cytochrome c"/>
    <property type="match status" value="1"/>
</dbReference>
<keyword evidence="2 4" id="KW-0479">Metal-binding</keyword>
<evidence type="ECO:0000256" key="3">
    <source>
        <dbReference type="ARBA" id="ARBA00023004"/>
    </source>
</evidence>
<name>C9WLV4_CERSP</name>
<dbReference type="AlphaFoldDB" id="C9WLV4"/>
<proteinExistence type="predicted"/>
<reference evidence="7" key="1">
    <citation type="submission" date="2009-02" db="EMBL/GenBank/DDBJ databases">
        <title>Occurrence of Sphaeroides heme protein and diheme cytochrome C in the purple photosynthetic bacteria family Rhodobacteraceae.</title>
        <authorList>
            <person name="Meyer T.E."/>
            <person name="Kyndt J.A."/>
            <person name="Cusanovich M.A."/>
        </authorList>
    </citation>
    <scope>NUCLEOTIDE SEQUENCE</scope>
    <source>
        <strain evidence="7">FY</strain>
    </source>
</reference>
<dbReference type="PROSITE" id="PS51007">
    <property type="entry name" value="CYTC"/>
    <property type="match status" value="1"/>
</dbReference>
<evidence type="ECO:0000259" key="6">
    <source>
        <dbReference type="PROSITE" id="PS51007"/>
    </source>
</evidence>
<feature type="chain" id="PRO_5030167897" evidence="5">
    <location>
        <begin position="23"/>
        <end position="134"/>
    </location>
</feature>